<dbReference type="Pfam" id="PF09445">
    <property type="entry name" value="Methyltransf_15"/>
    <property type="match status" value="1"/>
</dbReference>
<evidence type="ECO:0000313" key="11">
    <source>
        <dbReference type="Proteomes" id="UP000054561"/>
    </source>
</evidence>
<comment type="catalytic activity">
    <reaction evidence="3">
        <text>a 5'-end (N(2),N(7)-dimethyl 5'-triphosphoguanosine)-ribonucleoside in snoRNA + S-adenosyl-L-methionine = a 5'-end (N(2),N(2),N(7)-trimethyl 5'-triphosphoguanosine)-ribonucleoside in snoRNA + S-adenosyl-L-homocysteine + H(+)</text>
        <dbReference type="Rhea" id="RHEA:78507"/>
        <dbReference type="Rhea" id="RHEA-COMP:19088"/>
        <dbReference type="Rhea" id="RHEA-COMP:19090"/>
        <dbReference type="ChEBI" id="CHEBI:15378"/>
        <dbReference type="ChEBI" id="CHEBI:57856"/>
        <dbReference type="ChEBI" id="CHEBI:59789"/>
        <dbReference type="ChEBI" id="CHEBI:167623"/>
        <dbReference type="ChEBI" id="CHEBI:172880"/>
    </reaction>
    <physiologicalReaction direction="left-to-right" evidence="3">
        <dbReference type="Rhea" id="RHEA:78508"/>
    </physiologicalReaction>
</comment>
<proteinExistence type="inferred from homology"/>
<keyword evidence="9" id="KW-0812">Transmembrane</keyword>
<keyword evidence="11" id="KW-1185">Reference proteome</keyword>
<comment type="catalytic activity">
    <reaction evidence="6">
        <text>a 5'-end (N(7)-methyl 5'-triphosphoguanosine)-ribonucleoside in snRNA + S-adenosyl-L-methionine = a 5'-end (N(2),N(7)-dimethyl 5'-triphosphoguanosine)-ribonucleoside in snRNA + S-adenosyl-L-homocysteine + H(+)</text>
        <dbReference type="Rhea" id="RHEA:78471"/>
        <dbReference type="Rhea" id="RHEA-COMP:19085"/>
        <dbReference type="Rhea" id="RHEA-COMP:19087"/>
        <dbReference type="ChEBI" id="CHEBI:15378"/>
        <dbReference type="ChEBI" id="CHEBI:57856"/>
        <dbReference type="ChEBI" id="CHEBI:59789"/>
        <dbReference type="ChEBI" id="CHEBI:156461"/>
        <dbReference type="ChEBI" id="CHEBI:172880"/>
    </reaction>
    <physiologicalReaction direction="left-to-right" evidence="6">
        <dbReference type="Rhea" id="RHEA:78472"/>
    </physiologicalReaction>
</comment>
<feature type="region of interest" description="Disordered" evidence="8">
    <location>
        <begin position="203"/>
        <end position="241"/>
    </location>
</feature>
<dbReference type="AlphaFoldDB" id="A0A0D9QNC1"/>
<dbReference type="OrthoDB" id="194443at2759"/>
<sequence>MIRKTYKNFNDPRDSDKTLNLCFLVHPSYYTVLELEEEDVINNEIRNNFVQIARKINLYDKTEPMKNYKKTDTLTRELNYLRSWELLNHTYKYKMPILFQNVQKFNLHDQEVINYFPINYYARKRNLVRNKIMTTVNKDRCFIIDTDMVYSMTPEYIARNIGHSMMPVEKTQFRRRGSVRRDRAVPFCERKRRRYNENVLVGKDTGERGGELLPADQGEDVDGKEGEEIPPSGPNGRNNGDSDKMLIYLDPFCGAGGNSLSTSHVFTISSDIELARVKECQHNCKFYNYNVDLIVCDFFNIVNLFRENTIDVIFLSIPWGGPSYKKKKNFKLDTPGEKLTVYSCLKESMKLTKNVIFYLPRNVRMLDLYDLFAYYQKLANEKNKLKNDCICNEIFIELYCNRVRCLVEEQHDNNVQNFHYFFNKQTDMPSNEFDIEKQRNLFTINVDECNQFLNLPKVQKGERKTKKKKKTASMWKWHNTCMVVYLGKITNVLKKEKTINYNSIYYLHKELSKCNMGKVKKKSETNFSLYRYSCSKKKKVLDKITRKVEKKREKCVKKNEKTYHILINHRNVFFLNYFIHKKLNELMSNIFGLFFKNVKNIMGFEKISFLNKVFINLDNSIFSALTRTLTMGHNVKKYETYIYSDMLSSSCGLYVITDYFNMILSEIKKVVIILFGIYLHDISFMKYFFKFYKAKVPIKKLRNKNNLKNIHYTIVRLLFKFVLYINLFKNVLSNNIKLEEFFSKNVVCTGLGNLLEYLDIAHNDYNFMKHKKRKDFSFSFKNLIQNFIMLSVNMEINGKLIKTEEITNLYFRFLFNVSETNDLLHELQSSLYEDQVKCYQWHLCLTTVNFFTKQFFYNMNITSFLDYFNSLIYFYFNQMYVLSKCHRNYSNLFVAHLNNFLYDSFCVRIF</sequence>
<gene>
    <name evidence="10" type="ORF">AK88_02068</name>
</gene>
<reference evidence="10 11" key="1">
    <citation type="submission" date="2014-03" db="EMBL/GenBank/DDBJ databases">
        <title>The Genome Sequence of Plasmodium fragile nilgiri.</title>
        <authorList>
            <consortium name="The Broad Institute Genomics Platform"/>
            <consortium name="The Broad Institute Genome Sequencing Center for Infectious Disease"/>
            <person name="Neafsey D."/>
            <person name="Duraisingh M."/>
            <person name="Young S.K."/>
            <person name="Zeng Q."/>
            <person name="Gargeya S."/>
            <person name="Abouelleil A."/>
            <person name="Alvarado L."/>
            <person name="Chapman S.B."/>
            <person name="Gainer-Dewar J."/>
            <person name="Goldberg J."/>
            <person name="Griggs A."/>
            <person name="Gujja S."/>
            <person name="Hansen M."/>
            <person name="Howarth C."/>
            <person name="Imamovic A."/>
            <person name="Larimer J."/>
            <person name="Pearson M."/>
            <person name="Poon T.W."/>
            <person name="Priest M."/>
            <person name="Roberts A."/>
            <person name="Saif S."/>
            <person name="Shea T."/>
            <person name="Sykes S."/>
            <person name="Wortman J."/>
            <person name="Nusbaum C."/>
            <person name="Birren B."/>
        </authorList>
    </citation>
    <scope>NUCLEOTIDE SEQUENCE [LARGE SCALE GENOMIC DNA]</scope>
    <source>
        <strain evidence="11">nilgiri</strain>
    </source>
</reference>
<dbReference type="VEuPathDB" id="PlasmoDB:AK88_02068"/>
<dbReference type="Proteomes" id="UP000054561">
    <property type="component" value="Unassembled WGS sequence"/>
</dbReference>
<evidence type="ECO:0000256" key="7">
    <source>
        <dbReference type="ARBA" id="ARBA00049790"/>
    </source>
</evidence>
<dbReference type="EMBL" id="KQ001663">
    <property type="protein sequence ID" value="KJP88287.1"/>
    <property type="molecule type" value="Genomic_DNA"/>
</dbReference>
<feature type="transmembrane region" description="Helical" evidence="9">
    <location>
        <begin position="710"/>
        <end position="728"/>
    </location>
</feature>
<evidence type="ECO:0000256" key="9">
    <source>
        <dbReference type="SAM" id="Phobius"/>
    </source>
</evidence>
<dbReference type="RefSeq" id="XP_012335125.1">
    <property type="nucleotide sequence ID" value="XM_012479702.1"/>
</dbReference>
<name>A0A0D9QNC1_PLAFR</name>
<dbReference type="GeneID" id="24267382"/>
<dbReference type="GO" id="GO:0071164">
    <property type="term" value="F:RNA cap trimethylguanosine synthase activity"/>
    <property type="evidence" value="ECO:0007669"/>
    <property type="project" value="TreeGrafter"/>
</dbReference>
<accession>A0A0D9QNC1</accession>
<dbReference type="PANTHER" id="PTHR14741:SF32">
    <property type="entry name" value="TRIMETHYLGUANOSINE SYNTHASE"/>
    <property type="match status" value="1"/>
</dbReference>
<dbReference type="InterPro" id="IPR019012">
    <property type="entry name" value="RNA_cap_Gua-N2-MeTrfase"/>
</dbReference>
<dbReference type="SUPFAM" id="SSF53335">
    <property type="entry name" value="S-adenosyl-L-methionine-dependent methyltransferases"/>
    <property type="match status" value="1"/>
</dbReference>
<comment type="catalytic activity">
    <reaction evidence="4">
        <text>a 5'-end (N(7)-methyl 5'-triphosphoguanosine)-ribonucleoside in snoRNA + S-adenosyl-L-methionine = a 5'-end (N(2),N(7)-dimethyl 5'-triphosphoguanosine)-ribonucleoside in snoRNA + S-adenosyl-L-homocysteine + H(+)</text>
        <dbReference type="Rhea" id="RHEA:78475"/>
        <dbReference type="Rhea" id="RHEA-COMP:19086"/>
        <dbReference type="Rhea" id="RHEA-COMP:19088"/>
        <dbReference type="ChEBI" id="CHEBI:15378"/>
        <dbReference type="ChEBI" id="CHEBI:57856"/>
        <dbReference type="ChEBI" id="CHEBI:59789"/>
        <dbReference type="ChEBI" id="CHEBI:156461"/>
        <dbReference type="ChEBI" id="CHEBI:172880"/>
    </reaction>
    <physiologicalReaction direction="left-to-right" evidence="4">
        <dbReference type="Rhea" id="RHEA:78476"/>
    </physiologicalReaction>
</comment>
<protein>
    <recommendedName>
        <fullName evidence="1">Trimethylguanosine synthase</fullName>
    </recommendedName>
    <alternativeName>
        <fullName evidence="7">Cap-specific guanine-N(2) methyltransferase</fullName>
    </alternativeName>
</protein>
<comment type="similarity">
    <text evidence="2">Belongs to the methyltransferase superfamily. Trimethylguanosine synthase family.</text>
</comment>
<evidence type="ECO:0000256" key="4">
    <source>
        <dbReference type="ARBA" id="ARBA00048740"/>
    </source>
</evidence>
<organism evidence="10 11">
    <name type="scientific">Plasmodium fragile</name>
    <dbReference type="NCBI Taxonomy" id="5857"/>
    <lineage>
        <taxon>Eukaryota</taxon>
        <taxon>Sar</taxon>
        <taxon>Alveolata</taxon>
        <taxon>Apicomplexa</taxon>
        <taxon>Aconoidasida</taxon>
        <taxon>Haemosporida</taxon>
        <taxon>Plasmodiidae</taxon>
        <taxon>Plasmodium</taxon>
        <taxon>Plasmodium (Plasmodium)</taxon>
    </lineage>
</organism>
<dbReference type="GO" id="GO:0005634">
    <property type="term" value="C:nucleus"/>
    <property type="evidence" value="ECO:0007669"/>
    <property type="project" value="TreeGrafter"/>
</dbReference>
<evidence type="ECO:0000256" key="8">
    <source>
        <dbReference type="SAM" id="MobiDB-lite"/>
    </source>
</evidence>
<evidence type="ECO:0000256" key="6">
    <source>
        <dbReference type="ARBA" id="ARBA00049075"/>
    </source>
</evidence>
<evidence type="ECO:0000313" key="10">
    <source>
        <dbReference type="EMBL" id="KJP88287.1"/>
    </source>
</evidence>
<dbReference type="PANTHER" id="PTHR14741">
    <property type="entry name" value="S-ADENOSYLMETHIONINE-DEPENDENT METHYLTRANSFERASE RELATED"/>
    <property type="match status" value="1"/>
</dbReference>
<dbReference type="OMA" id="KYETYIY"/>
<keyword evidence="9" id="KW-0472">Membrane</keyword>
<keyword evidence="9" id="KW-1133">Transmembrane helix</keyword>
<dbReference type="Gene3D" id="3.40.50.150">
    <property type="entry name" value="Vaccinia Virus protein VP39"/>
    <property type="match status" value="1"/>
</dbReference>
<evidence type="ECO:0000256" key="2">
    <source>
        <dbReference type="ARBA" id="ARBA00025783"/>
    </source>
</evidence>
<dbReference type="InterPro" id="IPR029063">
    <property type="entry name" value="SAM-dependent_MTases_sf"/>
</dbReference>
<feature type="transmembrane region" description="Helical" evidence="9">
    <location>
        <begin position="670"/>
        <end position="689"/>
    </location>
</feature>
<comment type="catalytic activity">
    <reaction evidence="5">
        <text>a 5'-end (N(2),N(7)-dimethyl 5'-triphosphoguanosine)-ribonucleoside in snRNA + S-adenosyl-L-methionine = a 5'-end (N(2),N(2),N(7)-trimethyl 5'-triphosphoguanosine)-ribonucleoside in snRNA + S-adenosyl-L-homocysteine + H(+)</text>
        <dbReference type="Rhea" id="RHEA:78479"/>
        <dbReference type="Rhea" id="RHEA-COMP:19087"/>
        <dbReference type="Rhea" id="RHEA-COMP:19089"/>
        <dbReference type="ChEBI" id="CHEBI:15378"/>
        <dbReference type="ChEBI" id="CHEBI:57856"/>
        <dbReference type="ChEBI" id="CHEBI:59789"/>
        <dbReference type="ChEBI" id="CHEBI:167623"/>
        <dbReference type="ChEBI" id="CHEBI:172880"/>
    </reaction>
    <physiologicalReaction direction="left-to-right" evidence="5">
        <dbReference type="Rhea" id="RHEA:78480"/>
    </physiologicalReaction>
</comment>
<evidence type="ECO:0000256" key="1">
    <source>
        <dbReference type="ARBA" id="ARBA00018517"/>
    </source>
</evidence>
<evidence type="ECO:0000256" key="3">
    <source>
        <dbReference type="ARBA" id="ARBA00047418"/>
    </source>
</evidence>
<evidence type="ECO:0000256" key="5">
    <source>
        <dbReference type="ARBA" id="ARBA00048763"/>
    </source>
</evidence>